<protein>
    <submittedName>
        <fullName evidence="2">Protein-tyrosine phosphatase</fullName>
    </submittedName>
</protein>
<keyword evidence="3" id="KW-1185">Reference proteome</keyword>
<organism evidence="2 3">
    <name type="scientific">Propionicimonas paludicola</name>
    <dbReference type="NCBI Taxonomy" id="185243"/>
    <lineage>
        <taxon>Bacteria</taxon>
        <taxon>Bacillati</taxon>
        <taxon>Actinomycetota</taxon>
        <taxon>Actinomycetes</taxon>
        <taxon>Propionibacteriales</taxon>
        <taxon>Nocardioidaceae</taxon>
        <taxon>Propionicimonas</taxon>
    </lineage>
</organism>
<comment type="caution">
    <text evidence="2">The sequence shown here is derived from an EMBL/GenBank/DDBJ whole genome shotgun (WGS) entry which is preliminary data.</text>
</comment>
<reference evidence="2 3" key="1">
    <citation type="submission" date="2017-10" db="EMBL/GenBank/DDBJ databases">
        <title>Sequencing the genomes of 1000 actinobacteria strains.</title>
        <authorList>
            <person name="Klenk H.-P."/>
        </authorList>
    </citation>
    <scope>NUCLEOTIDE SEQUENCE [LARGE SCALE GENOMIC DNA]</scope>
    <source>
        <strain evidence="2 3">DSM 15597</strain>
    </source>
</reference>
<proteinExistence type="predicted"/>
<accession>A0A2A9CMF2</accession>
<dbReference type="InterPro" id="IPR023485">
    <property type="entry name" value="Ptyr_pPase"/>
</dbReference>
<evidence type="ECO:0000313" key="3">
    <source>
        <dbReference type="Proteomes" id="UP000226079"/>
    </source>
</evidence>
<sequence length="176" mass="19019">MVCTGNISRSPVVEHLLNNDLADGSLVAASAGTQAVVEAPIDPPMGDLLTGIGIDSSQFRARQLRSYLLSEVDLVLGLTREHRSAAVQLEPSVVRKSFTLREFVRILPNAGPFFGKTIGERMQSATEAAALARMRVPPTHPSDDDVMDPYGAPIQVYRRVFAEIYDAVTAITKVVA</sequence>
<dbReference type="SUPFAM" id="SSF52788">
    <property type="entry name" value="Phosphotyrosine protein phosphatases I"/>
    <property type="match status" value="1"/>
</dbReference>
<evidence type="ECO:0000259" key="1">
    <source>
        <dbReference type="SMART" id="SM00226"/>
    </source>
</evidence>
<gene>
    <name evidence="2" type="ORF">ATK74_0157</name>
</gene>
<dbReference type="AlphaFoldDB" id="A0A2A9CMF2"/>
<name>A0A2A9CMF2_9ACTN</name>
<dbReference type="SMART" id="SM00226">
    <property type="entry name" value="LMWPc"/>
    <property type="match status" value="1"/>
</dbReference>
<evidence type="ECO:0000313" key="2">
    <source>
        <dbReference type="EMBL" id="PFG15637.1"/>
    </source>
</evidence>
<feature type="domain" description="Phosphotyrosine protein phosphatase I" evidence="1">
    <location>
        <begin position="2"/>
        <end position="174"/>
    </location>
</feature>
<dbReference type="EMBL" id="PDJC01000001">
    <property type="protein sequence ID" value="PFG15637.1"/>
    <property type="molecule type" value="Genomic_DNA"/>
</dbReference>
<dbReference type="InterPro" id="IPR036196">
    <property type="entry name" value="Ptyr_pPase_sf"/>
</dbReference>
<dbReference type="Pfam" id="PF01451">
    <property type="entry name" value="LMWPc"/>
    <property type="match status" value="1"/>
</dbReference>
<dbReference type="Proteomes" id="UP000226079">
    <property type="component" value="Unassembled WGS sequence"/>
</dbReference>
<dbReference type="Gene3D" id="3.40.50.2300">
    <property type="match status" value="1"/>
</dbReference>